<comment type="caution">
    <text evidence="1">The sequence shown here is derived from an EMBL/GenBank/DDBJ whole genome shotgun (WGS) entry which is preliminary data.</text>
</comment>
<evidence type="ECO:0000313" key="2">
    <source>
        <dbReference type="Proteomes" id="UP001338137"/>
    </source>
</evidence>
<dbReference type="Proteomes" id="UP001338137">
    <property type="component" value="Unassembled WGS sequence"/>
</dbReference>
<accession>A0ABU6FVL2</accession>
<gene>
    <name evidence="1" type="ORF">P4I72_02195</name>
</gene>
<dbReference type="EMBL" id="JARLKY010000006">
    <property type="protein sequence ID" value="MEC0225935.1"/>
    <property type="molecule type" value="Genomic_DNA"/>
</dbReference>
<organism evidence="1 2">
    <name type="scientific">Paenibacillus alba</name>
    <dbReference type="NCBI Taxonomy" id="1197127"/>
    <lineage>
        <taxon>Bacteria</taxon>
        <taxon>Bacillati</taxon>
        <taxon>Bacillota</taxon>
        <taxon>Bacilli</taxon>
        <taxon>Bacillales</taxon>
        <taxon>Paenibacillaceae</taxon>
        <taxon>Paenibacillus</taxon>
    </lineage>
</organism>
<reference evidence="1 2" key="1">
    <citation type="submission" date="2023-03" db="EMBL/GenBank/DDBJ databases">
        <title>Bacillus Genome Sequencing.</title>
        <authorList>
            <person name="Dunlap C."/>
        </authorList>
    </citation>
    <scope>NUCLEOTIDE SEQUENCE [LARGE SCALE GENOMIC DNA]</scope>
    <source>
        <strain evidence="1 2">BD-533</strain>
    </source>
</reference>
<proteinExistence type="predicted"/>
<dbReference type="RefSeq" id="WP_326070365.1">
    <property type="nucleotide sequence ID" value="NZ_JARLKY010000006.1"/>
</dbReference>
<protein>
    <recommendedName>
        <fullName evidence="3">Soluble ligand binding domain-containing protein</fullName>
    </recommendedName>
</protein>
<evidence type="ECO:0000313" key="1">
    <source>
        <dbReference type="EMBL" id="MEC0225935.1"/>
    </source>
</evidence>
<sequence length="228" mass="24880">MNVMIREKEAQMLTHVTGYHRRFYRLALFALVVTLILLVLKGTSSGRIVEPEAVLSPAVISMLPEGSDDSFLLVSPPKLAAQDDAGAGAYNLSQAASSSSILTSLVSLEGISLEDNTADVTAKKGAPLTTVEDPQFIGETIYQYPDVNVGFYEDVVAFVQVPARAGRIQINDQEIPLTLTDVKQLLGEPDFVAEDGVVFQRKEALIKLFMEPDTQDLISIDYYHLSST</sequence>
<evidence type="ECO:0008006" key="3">
    <source>
        <dbReference type="Google" id="ProtNLM"/>
    </source>
</evidence>
<keyword evidence="2" id="KW-1185">Reference proteome</keyword>
<name>A0ABU6FVL2_9BACL</name>